<name>A0AAI8YI60_9PEZI</name>
<accession>A0AAI8YI60</accession>
<proteinExistence type="predicted"/>
<sequence length="132" mass="14610">MEPPAQDNFFWGSGTWLDLLPVPDEPVPLDLSPGAAALPAPPVDLPVPTHSHDQIESMKNVLILMCTRMDKLETAMGEMTRTNSRVGDVLNQVLEAINQTKDSIERVREGLSDFARTVVHYMKGMLGHEDSE</sequence>
<evidence type="ECO:0000313" key="2">
    <source>
        <dbReference type="Proteomes" id="UP001295740"/>
    </source>
</evidence>
<dbReference type="Proteomes" id="UP001295740">
    <property type="component" value="Unassembled WGS sequence"/>
</dbReference>
<keyword evidence="2" id="KW-1185">Reference proteome</keyword>
<reference evidence="1" key="1">
    <citation type="submission" date="2023-10" db="EMBL/GenBank/DDBJ databases">
        <authorList>
            <person name="Hackl T."/>
        </authorList>
    </citation>
    <scope>NUCLEOTIDE SEQUENCE</scope>
</reference>
<dbReference type="EMBL" id="CAUWAG010000007">
    <property type="protein sequence ID" value="CAJ2505626.1"/>
    <property type="molecule type" value="Genomic_DNA"/>
</dbReference>
<dbReference type="AlphaFoldDB" id="A0AAI8YI60"/>
<evidence type="ECO:0000313" key="1">
    <source>
        <dbReference type="EMBL" id="CAJ2505626.1"/>
    </source>
</evidence>
<comment type="caution">
    <text evidence="1">The sequence shown here is derived from an EMBL/GenBank/DDBJ whole genome shotgun (WGS) entry which is preliminary data.</text>
</comment>
<gene>
    <name evidence="1" type="ORF">KHLLAP_LOCUS6094</name>
</gene>
<protein>
    <submittedName>
        <fullName evidence="1">Uu.00g130200.m01.CDS01</fullName>
    </submittedName>
</protein>
<organism evidence="1 2">
    <name type="scientific">Anthostomella pinea</name>
    <dbReference type="NCBI Taxonomy" id="933095"/>
    <lineage>
        <taxon>Eukaryota</taxon>
        <taxon>Fungi</taxon>
        <taxon>Dikarya</taxon>
        <taxon>Ascomycota</taxon>
        <taxon>Pezizomycotina</taxon>
        <taxon>Sordariomycetes</taxon>
        <taxon>Xylariomycetidae</taxon>
        <taxon>Xylariales</taxon>
        <taxon>Xylariaceae</taxon>
        <taxon>Anthostomella</taxon>
    </lineage>
</organism>